<organism evidence="2 3">
    <name type="scientific">Lactuca sativa</name>
    <name type="common">Garden lettuce</name>
    <dbReference type="NCBI Taxonomy" id="4236"/>
    <lineage>
        <taxon>Eukaryota</taxon>
        <taxon>Viridiplantae</taxon>
        <taxon>Streptophyta</taxon>
        <taxon>Embryophyta</taxon>
        <taxon>Tracheophyta</taxon>
        <taxon>Spermatophyta</taxon>
        <taxon>Magnoliopsida</taxon>
        <taxon>eudicotyledons</taxon>
        <taxon>Gunneridae</taxon>
        <taxon>Pentapetalae</taxon>
        <taxon>asterids</taxon>
        <taxon>campanulids</taxon>
        <taxon>Asterales</taxon>
        <taxon>Asteraceae</taxon>
        <taxon>Cichorioideae</taxon>
        <taxon>Cichorieae</taxon>
        <taxon>Lactucinae</taxon>
        <taxon>Lactuca</taxon>
    </lineage>
</organism>
<evidence type="ECO:0000313" key="3">
    <source>
        <dbReference type="Proteomes" id="UP000235145"/>
    </source>
</evidence>
<comment type="caution">
    <text evidence="2">The sequence shown here is derived from an EMBL/GenBank/DDBJ whole genome shotgun (WGS) entry which is preliminary data.</text>
</comment>
<dbReference type="AlphaFoldDB" id="A0A9R1WC51"/>
<keyword evidence="1" id="KW-0472">Membrane</keyword>
<reference evidence="2 3" key="1">
    <citation type="journal article" date="2017" name="Nat. Commun.">
        <title>Genome assembly with in vitro proximity ligation data and whole-genome triplication in lettuce.</title>
        <authorList>
            <person name="Reyes-Chin-Wo S."/>
            <person name="Wang Z."/>
            <person name="Yang X."/>
            <person name="Kozik A."/>
            <person name="Arikit S."/>
            <person name="Song C."/>
            <person name="Xia L."/>
            <person name="Froenicke L."/>
            <person name="Lavelle D.O."/>
            <person name="Truco M.J."/>
            <person name="Xia R."/>
            <person name="Zhu S."/>
            <person name="Xu C."/>
            <person name="Xu H."/>
            <person name="Xu X."/>
            <person name="Cox K."/>
            <person name="Korf I."/>
            <person name="Meyers B.C."/>
            <person name="Michelmore R.W."/>
        </authorList>
    </citation>
    <scope>NUCLEOTIDE SEQUENCE [LARGE SCALE GENOMIC DNA]</scope>
    <source>
        <strain evidence="3">cv. Salinas</strain>
        <tissue evidence="2">Seedlings</tissue>
    </source>
</reference>
<keyword evidence="1" id="KW-1133">Transmembrane helix</keyword>
<dbReference type="EMBL" id="NBSK02000002">
    <property type="protein sequence ID" value="KAJ0222440.1"/>
    <property type="molecule type" value="Genomic_DNA"/>
</dbReference>
<keyword evidence="3" id="KW-1185">Reference proteome</keyword>
<protein>
    <submittedName>
        <fullName evidence="2">Uncharacterized protein</fullName>
    </submittedName>
</protein>
<evidence type="ECO:0000313" key="2">
    <source>
        <dbReference type="EMBL" id="KAJ0222440.1"/>
    </source>
</evidence>
<dbReference type="Proteomes" id="UP000235145">
    <property type="component" value="Unassembled WGS sequence"/>
</dbReference>
<sequence length="215" mass="24096">MGLKANAPYASGFYKSQTITKSIMTNFAPQQGHWSTWYLLMVSMDGMWVIGQHGSCLWSPWMTYGSLVNMVVAYGVIVSPMDNMQVIGQHGSFLWCPWMTCGSLVNMVVAYGVMAEHEGKTMLEEASSLGHLDSIFVLGMMLMDEGRNRKQEALDMLNNAYRITKDSYTALDQINIKMSNTRSLRSLNDLPLEILSRIFVVLGAESVKDIVFARL</sequence>
<gene>
    <name evidence="2" type="ORF">LSAT_V11C200054900</name>
</gene>
<keyword evidence="1" id="KW-0812">Transmembrane</keyword>
<proteinExistence type="predicted"/>
<feature type="transmembrane region" description="Helical" evidence="1">
    <location>
        <begin position="61"/>
        <end position="81"/>
    </location>
</feature>
<evidence type="ECO:0000256" key="1">
    <source>
        <dbReference type="SAM" id="Phobius"/>
    </source>
</evidence>
<accession>A0A9R1WC51</accession>
<name>A0A9R1WC51_LACSA</name>
<feature type="transmembrane region" description="Helical" evidence="1">
    <location>
        <begin position="93"/>
        <end position="114"/>
    </location>
</feature>